<feature type="domain" description="AARP2CN" evidence="2">
    <location>
        <begin position="222"/>
        <end position="298"/>
    </location>
</feature>
<dbReference type="SMART" id="SM01362">
    <property type="entry name" value="DUF663"/>
    <property type="match status" value="1"/>
</dbReference>
<gene>
    <name evidence="4" type="ORF">BgAZ_304770</name>
</gene>
<dbReference type="InterPro" id="IPR007034">
    <property type="entry name" value="BMS1_TSR1_C"/>
</dbReference>
<evidence type="ECO:0000256" key="1">
    <source>
        <dbReference type="ARBA" id="ARBA00038288"/>
    </source>
</evidence>
<comment type="caution">
    <text evidence="4">The sequence shown here is derived from an EMBL/GenBank/DDBJ whole genome shotgun (WGS) entry which is preliminary data.</text>
</comment>
<dbReference type="AlphaFoldDB" id="A0AAD8LLE1"/>
<evidence type="ECO:0000259" key="2">
    <source>
        <dbReference type="SMART" id="SM00785"/>
    </source>
</evidence>
<dbReference type="GO" id="GO:0030688">
    <property type="term" value="C:preribosome, small subunit precursor"/>
    <property type="evidence" value="ECO:0007669"/>
    <property type="project" value="TreeGrafter"/>
</dbReference>
<proteinExistence type="inferred from homology"/>
<evidence type="ECO:0000259" key="3">
    <source>
        <dbReference type="SMART" id="SM01362"/>
    </source>
</evidence>
<dbReference type="Proteomes" id="UP001230268">
    <property type="component" value="Unassembled WGS sequence"/>
</dbReference>
<evidence type="ECO:0000313" key="5">
    <source>
        <dbReference type="Proteomes" id="UP001230268"/>
    </source>
</evidence>
<accession>A0AAD8LLE1</accession>
<name>A0AAD8LLE1_BABGI</name>
<dbReference type="InterPro" id="IPR012948">
    <property type="entry name" value="AARP2CN"/>
</dbReference>
<dbReference type="Pfam" id="PF04950">
    <property type="entry name" value="RIBIOP_C"/>
    <property type="match status" value="1"/>
</dbReference>
<comment type="similarity">
    <text evidence="1">Belongs to the TRAFAC class translation factor GTPase superfamily. Bms1-like GTPase family. TSR1 subfamily.</text>
</comment>
<dbReference type="GO" id="GO:0005634">
    <property type="term" value="C:nucleus"/>
    <property type="evidence" value="ECO:0007669"/>
    <property type="project" value="InterPro"/>
</dbReference>
<sequence length="724" mass="81259">MVVHRPVLKQKHKPFKGGKGGASVKPKKVIATNSKEVTLHRKDKKNRIVAKTKDARNSIYEEAPRLVFVVPFHQRANVVEFIKAAANVCSKDSSTPYQDHGGGWMTVGPLLVPSSMLRDGIARRVVLFTCPRVLSDILYCASVADILVCLYSGSTPDEPAYDDFGYKALSVIRQQGVPTPVGIDLEVGLPGERAQSANLVKRYFHDELGDDKKFVSISSPKDLENAVTIIGGVSINQLSWRNGRGYLLSLGVEYDQAAQELSVVGYARGVGFSIHHPVHVTGVGDFLLQRVEILADAYPVKKSRSMLADFTVEEMTEHVARNLAAEADSLYNPAKKMKESLDEEEMFEEFEKHVRIGGDADDDVGMESDAEDVDDEDLGDVNEYLANLVDDDPKKKRIEFEKRALEDLSFPDEVDTPVDIPARERFHKYRALRCIKEGVWDPYESLPDEYLQICEFENLRTTMLQSRRSVKSNCEATKTSAQFVRLKLINFPVDLFSKIVKGCSIDGTVTTNRPLILSVVFPFERKVSVIGMNVTRSFEGADSIASKKEVALYCGFRRFLAKPIYSQDVAVERGRFGTFCRFVHKGHTVTASIYGMSLLPNTPVVGIDAEDPLVMLYGGSVNGADPTRIILKRIVLTGYPFKVHKRMAVVRYMFFNPKDIKYFKPAQLHTKRGLRGVIREPLGTHGYMKCLFNDSIRQDDIVCLALFKRVYPKWFPASWSTWLT</sequence>
<dbReference type="Pfam" id="PF08142">
    <property type="entry name" value="AARP2CN"/>
    <property type="match status" value="1"/>
</dbReference>
<dbReference type="SMART" id="SM00785">
    <property type="entry name" value="AARP2CN"/>
    <property type="match status" value="1"/>
</dbReference>
<dbReference type="GO" id="GO:0034511">
    <property type="term" value="F:U3 snoRNA binding"/>
    <property type="evidence" value="ECO:0007669"/>
    <property type="project" value="TreeGrafter"/>
</dbReference>
<evidence type="ECO:0000313" key="4">
    <source>
        <dbReference type="EMBL" id="KAK1442959.1"/>
    </source>
</evidence>
<keyword evidence="5" id="KW-1185">Reference proteome</keyword>
<protein>
    <submittedName>
        <fullName evidence="4">Ribosome biogenesis protein Bms1/Tsr1</fullName>
    </submittedName>
</protein>
<dbReference type="PANTHER" id="PTHR12858:SF1">
    <property type="entry name" value="PRE-RRNA-PROCESSING PROTEIN TSR1 HOMOLOG"/>
    <property type="match status" value="1"/>
</dbReference>
<dbReference type="EMBL" id="JAVEPI010000003">
    <property type="protein sequence ID" value="KAK1442959.1"/>
    <property type="molecule type" value="Genomic_DNA"/>
</dbReference>
<dbReference type="GO" id="GO:0005525">
    <property type="term" value="F:GTP binding"/>
    <property type="evidence" value="ECO:0007669"/>
    <property type="project" value="TreeGrafter"/>
</dbReference>
<dbReference type="InterPro" id="IPR039761">
    <property type="entry name" value="Bms1/Tsr1"/>
</dbReference>
<feature type="domain" description="Ribosome biogenesis protein BMS1/TSR1 C-terminal" evidence="3">
    <location>
        <begin position="413"/>
        <end position="710"/>
    </location>
</feature>
<dbReference type="PANTHER" id="PTHR12858">
    <property type="entry name" value="RIBOSOME BIOGENESIS PROTEIN"/>
    <property type="match status" value="1"/>
</dbReference>
<dbReference type="GO" id="GO:0000479">
    <property type="term" value="P:endonucleolytic cleavage of tricistronic rRNA transcript (SSU-rRNA, 5.8S rRNA, LSU-rRNA)"/>
    <property type="evidence" value="ECO:0007669"/>
    <property type="project" value="TreeGrafter"/>
</dbReference>
<dbReference type="GO" id="GO:0000462">
    <property type="term" value="P:maturation of SSU-rRNA from tricistronic rRNA transcript (SSU-rRNA, 5.8S rRNA, LSU-rRNA)"/>
    <property type="evidence" value="ECO:0007669"/>
    <property type="project" value="TreeGrafter"/>
</dbReference>
<reference evidence="4" key="1">
    <citation type="submission" date="2023-08" db="EMBL/GenBank/DDBJ databases">
        <title>Draft sequence of the Babesia gibsoni genome.</title>
        <authorList>
            <person name="Yamagishi J.Y."/>
            <person name="Xuan X.X."/>
        </authorList>
    </citation>
    <scope>NUCLEOTIDE SEQUENCE</scope>
    <source>
        <strain evidence="4">Azabu</strain>
    </source>
</reference>
<organism evidence="4 5">
    <name type="scientific">Babesia gibsoni</name>
    <dbReference type="NCBI Taxonomy" id="33632"/>
    <lineage>
        <taxon>Eukaryota</taxon>
        <taxon>Sar</taxon>
        <taxon>Alveolata</taxon>
        <taxon>Apicomplexa</taxon>
        <taxon>Aconoidasida</taxon>
        <taxon>Piroplasmida</taxon>
        <taxon>Babesiidae</taxon>
        <taxon>Babesia</taxon>
    </lineage>
</organism>
<dbReference type="GO" id="GO:0003924">
    <property type="term" value="F:GTPase activity"/>
    <property type="evidence" value="ECO:0007669"/>
    <property type="project" value="TreeGrafter"/>
</dbReference>